<dbReference type="GO" id="GO:0008483">
    <property type="term" value="F:transaminase activity"/>
    <property type="evidence" value="ECO:0007669"/>
    <property type="project" value="UniProtKB-KW"/>
</dbReference>
<dbReference type="OrthoDB" id="9768668at2"/>
<dbReference type="PANTHER" id="PTHR30244:SF9">
    <property type="entry name" value="PROTEIN RV3402C"/>
    <property type="match status" value="1"/>
</dbReference>
<dbReference type="InterPro" id="IPR000653">
    <property type="entry name" value="DegT/StrS_aminotransferase"/>
</dbReference>
<dbReference type="SUPFAM" id="SSF51905">
    <property type="entry name" value="FAD/NAD(P)-binding domain"/>
    <property type="match status" value="2"/>
</dbReference>
<comment type="caution">
    <text evidence="4">The sequence shown here is derived from an EMBL/GenBank/DDBJ whole genome shotgun (WGS) entry which is preliminary data.</text>
</comment>
<organism evidence="4 5">
    <name type="scientific">Sphingomonas lenta</name>
    <dbReference type="NCBI Taxonomy" id="1141887"/>
    <lineage>
        <taxon>Bacteria</taxon>
        <taxon>Pseudomonadati</taxon>
        <taxon>Pseudomonadota</taxon>
        <taxon>Alphaproteobacteria</taxon>
        <taxon>Sphingomonadales</taxon>
        <taxon>Sphingomonadaceae</taxon>
        <taxon>Sphingomonas</taxon>
    </lineage>
</organism>
<keyword evidence="1 3" id="KW-0663">Pyridoxal phosphate</keyword>
<dbReference type="GO" id="GO:0000271">
    <property type="term" value="P:polysaccharide biosynthetic process"/>
    <property type="evidence" value="ECO:0007669"/>
    <property type="project" value="TreeGrafter"/>
</dbReference>
<evidence type="ECO:0000313" key="5">
    <source>
        <dbReference type="Proteomes" id="UP000218151"/>
    </source>
</evidence>
<evidence type="ECO:0000256" key="2">
    <source>
        <dbReference type="ARBA" id="ARBA00037999"/>
    </source>
</evidence>
<name>A0A2A2SF47_9SPHN</name>
<gene>
    <name evidence="4" type="ORF">CKY28_09350</name>
</gene>
<dbReference type="RefSeq" id="WP_095998065.1">
    <property type="nucleotide sequence ID" value="NZ_NSLI01000003.1"/>
</dbReference>
<reference evidence="5" key="1">
    <citation type="submission" date="2017-09" db="EMBL/GenBank/DDBJ databases">
        <authorList>
            <person name="Feng G."/>
            <person name="Zhu H."/>
        </authorList>
    </citation>
    <scope>NUCLEOTIDE SEQUENCE [LARGE SCALE GENOMIC DNA]</scope>
    <source>
        <strain evidence="5">1PNM-20</strain>
    </source>
</reference>
<dbReference type="EMBL" id="NSLI01000003">
    <property type="protein sequence ID" value="PAX07822.1"/>
    <property type="molecule type" value="Genomic_DNA"/>
</dbReference>
<evidence type="ECO:0000256" key="3">
    <source>
        <dbReference type="RuleBase" id="RU004508"/>
    </source>
</evidence>
<accession>A0A2A2SF47</accession>
<keyword evidence="4" id="KW-0032">Aminotransferase</keyword>
<dbReference type="InterPro" id="IPR036188">
    <property type="entry name" value="FAD/NAD-bd_sf"/>
</dbReference>
<dbReference type="SUPFAM" id="SSF53383">
    <property type="entry name" value="PLP-dependent transferases"/>
    <property type="match status" value="1"/>
</dbReference>
<dbReference type="Pfam" id="PF01041">
    <property type="entry name" value="DegT_DnrJ_EryC1"/>
    <property type="match status" value="1"/>
</dbReference>
<keyword evidence="5" id="KW-1185">Reference proteome</keyword>
<dbReference type="GO" id="GO:0030170">
    <property type="term" value="F:pyridoxal phosphate binding"/>
    <property type="evidence" value="ECO:0007669"/>
    <property type="project" value="TreeGrafter"/>
</dbReference>
<evidence type="ECO:0000256" key="1">
    <source>
        <dbReference type="ARBA" id="ARBA00022898"/>
    </source>
</evidence>
<evidence type="ECO:0000313" key="4">
    <source>
        <dbReference type="EMBL" id="PAX07822.1"/>
    </source>
</evidence>
<dbReference type="Gene3D" id="3.40.640.10">
    <property type="entry name" value="Type I PLP-dependent aspartate aminotransferase-like (Major domain)"/>
    <property type="match status" value="1"/>
</dbReference>
<dbReference type="Proteomes" id="UP000218151">
    <property type="component" value="Unassembled WGS sequence"/>
</dbReference>
<dbReference type="PRINTS" id="PR00368">
    <property type="entry name" value="FADPNR"/>
</dbReference>
<sequence>MTPLPLIAPNPPRLSELGPDLRRVEASGVFSNNGPEVRAFEAEATERLFGGRGACLAVANATLGLMIAIRDAAGARPRPESLALVPALTFAATAHAAQWAGLTPLVCDIDPDDWSACPRDEERLLHAYAGRVSVVVPYATFGNAIDLDRYRWFSKRFGVGVVVDAAASLGTLDEAGVGFGADAPFPVVFSMHATKPFSVAEGGLVHSGDVQLIERLRRMASFGFGEPRSATGPGVNAKLPEVIAVMARAKLAGFDAACAHRAALEQAYRGSLAGFGLQRVAGLRRASQFMPVMLPDRVAERRDAIAAALEAQGIGVGRYFSPHLGQQPWFRDSALIEPTPVADAVGGRLLSLPITDAMTVEDARRAAAALAAACGRLGRTTPATVRAAPPIASALIAGGGPAGTALLTAASKSGRLEALSQGLVLVERSAGLGQGRLARYAINSDSTAQTFLTAVRGNPHPELASLADHPAAHAVERHADGLGVPLAEVGPLLAATGERLGGIVRGQGGEVLTGHEVVSATRAGDLWRVALRRVTDGAGSERLARNLVIATGGHQPLDRLATQQVAGAPLLELADGRLLQSDEVLSSGGLQHVAALLQNKRAPRIAVIGGSTSALTAVALLLRSRPGLALGAGAVTLLHRRPLRPFYHSVEAAHAEGYTDFTDRDVCPVSGFVYRLAGFRLEARQLLLRMLEVDGRAADPRVRLHRIGGDEDEDARAIVRGADLVIAALGYRPRVLPLLDEAGMGLPLAADRDRPMVDRHCRVLGADGAAVPGVYGIGLAAGFVPWGKLGGEASFSGQANGLWLWQNDVGAMIVDQLLEPALRAVA</sequence>
<protein>
    <submittedName>
        <fullName evidence="4">Aminotransferase DegT</fullName>
    </submittedName>
</protein>
<dbReference type="Gene3D" id="3.50.50.60">
    <property type="entry name" value="FAD/NAD(P)-binding domain"/>
    <property type="match status" value="1"/>
</dbReference>
<proteinExistence type="inferred from homology"/>
<dbReference type="InterPro" id="IPR015424">
    <property type="entry name" value="PyrdxlP-dep_Trfase"/>
</dbReference>
<dbReference type="InterPro" id="IPR015421">
    <property type="entry name" value="PyrdxlP-dep_Trfase_major"/>
</dbReference>
<comment type="similarity">
    <text evidence="2 3">Belongs to the DegT/DnrJ/EryC1 family.</text>
</comment>
<dbReference type="PANTHER" id="PTHR30244">
    <property type="entry name" value="TRANSAMINASE"/>
    <property type="match status" value="1"/>
</dbReference>
<keyword evidence="4" id="KW-0808">Transferase</keyword>
<dbReference type="AlphaFoldDB" id="A0A2A2SF47"/>